<protein>
    <submittedName>
        <fullName evidence="1">Uncharacterized protein</fullName>
    </submittedName>
</protein>
<keyword evidence="2" id="KW-1185">Reference proteome</keyword>
<name>A0ABY4DZW7_9NEIS</name>
<proteinExistence type="predicted"/>
<gene>
    <name evidence="1" type="ORF">LVJ82_16805</name>
</gene>
<organism evidence="1 2">
    <name type="scientific">Vitreoscilla massiliensis</name>
    <dbReference type="NCBI Taxonomy" id="1689272"/>
    <lineage>
        <taxon>Bacteria</taxon>
        <taxon>Pseudomonadati</taxon>
        <taxon>Pseudomonadota</taxon>
        <taxon>Betaproteobacteria</taxon>
        <taxon>Neisseriales</taxon>
        <taxon>Neisseriaceae</taxon>
        <taxon>Vitreoscilla</taxon>
    </lineage>
</organism>
<accession>A0ABY4DZW7</accession>
<dbReference type="RefSeq" id="WP_058357250.1">
    <property type="nucleotide sequence ID" value="NZ_CABKVG010000010.1"/>
</dbReference>
<reference evidence="1 2" key="1">
    <citation type="journal article" date="2022" name="Res Sq">
        <title>Evolution of multicellular longitudinally dividing oral cavity symbionts (Neisseriaceae).</title>
        <authorList>
            <person name="Nyongesa S."/>
            <person name="Weber P."/>
            <person name="Bernet E."/>
            <person name="Pullido F."/>
            <person name="Nieckarz M."/>
            <person name="Delaby M."/>
            <person name="Nieves C."/>
            <person name="Viehboeck T."/>
            <person name="Krause N."/>
            <person name="Rivera-Millot A."/>
            <person name="Nakamura A."/>
            <person name="Vischer N."/>
            <person name="VanNieuwenhze M."/>
            <person name="Brun Y."/>
            <person name="Cava F."/>
            <person name="Bulgheresi S."/>
            <person name="Veyrier F."/>
        </authorList>
    </citation>
    <scope>NUCLEOTIDE SEQUENCE [LARGE SCALE GENOMIC DNA]</scope>
    <source>
        <strain evidence="1 2">SN4</strain>
    </source>
</reference>
<sequence>MINPKFGDHVICSGWLVKNSLEYFEKPDDLLKKLDETADCVYVQETYSLIDAPCGGIVIGKVTINKELHLFYEEDDQHRAPYVYGRRDKPIKVAKVAYGINKVFLVPIDLIEEIVK</sequence>
<evidence type="ECO:0000313" key="1">
    <source>
        <dbReference type="EMBL" id="UOO89079.1"/>
    </source>
</evidence>
<dbReference type="Proteomes" id="UP000832011">
    <property type="component" value="Chromosome"/>
</dbReference>
<dbReference type="EMBL" id="CP091511">
    <property type="protein sequence ID" value="UOO89079.1"/>
    <property type="molecule type" value="Genomic_DNA"/>
</dbReference>
<evidence type="ECO:0000313" key="2">
    <source>
        <dbReference type="Proteomes" id="UP000832011"/>
    </source>
</evidence>